<keyword evidence="11" id="KW-0804">Transcription</keyword>
<dbReference type="PROSITE" id="PS51727">
    <property type="entry name" value="CBP_P300_HAT"/>
    <property type="match status" value="1"/>
</dbReference>
<gene>
    <name evidence="20" type="ORF">GOP47_0014923</name>
</gene>
<keyword evidence="9" id="KW-0805">Transcription regulation</keyword>
<keyword evidence="13" id="KW-0012">Acyltransferase</keyword>
<evidence type="ECO:0000259" key="19">
    <source>
        <dbReference type="PROSITE" id="PS51727"/>
    </source>
</evidence>
<keyword evidence="12" id="KW-0539">Nucleus</keyword>
<dbReference type="InterPro" id="IPR013083">
    <property type="entry name" value="Znf_RING/FYVE/PHD"/>
</dbReference>
<evidence type="ECO:0000259" key="17">
    <source>
        <dbReference type="PROSITE" id="PS50134"/>
    </source>
</evidence>
<dbReference type="Proteomes" id="UP000886520">
    <property type="component" value="Chromosome 14"/>
</dbReference>
<dbReference type="GO" id="GO:0005667">
    <property type="term" value="C:transcription regulator complex"/>
    <property type="evidence" value="ECO:0007669"/>
    <property type="project" value="TreeGrafter"/>
</dbReference>
<feature type="domain" description="CBP/p300-type HAT" evidence="19">
    <location>
        <begin position="1057"/>
        <end position="1494"/>
    </location>
</feature>
<comment type="subcellular location">
    <subcellularLocation>
        <location evidence="2">Nucleus</location>
    </subcellularLocation>
</comment>
<dbReference type="SUPFAM" id="SSF57903">
    <property type="entry name" value="FYVE/PHD zinc finger"/>
    <property type="match status" value="1"/>
</dbReference>
<evidence type="ECO:0000256" key="15">
    <source>
        <dbReference type="PROSITE-ProRule" id="PRU00228"/>
    </source>
</evidence>
<proteinExistence type="predicted"/>
<evidence type="ECO:0000256" key="16">
    <source>
        <dbReference type="SAM" id="MobiDB-lite"/>
    </source>
</evidence>
<feature type="domain" description="TAZ-type" evidence="17">
    <location>
        <begin position="615"/>
        <end position="696"/>
    </location>
</feature>
<dbReference type="PROSITE" id="PS01359">
    <property type="entry name" value="ZF_PHD_1"/>
    <property type="match status" value="1"/>
</dbReference>
<protein>
    <recommendedName>
        <fullName evidence="3">histone acetyltransferase</fullName>
        <ecNumber evidence="3">2.3.1.48</ecNumber>
    </recommendedName>
</protein>
<dbReference type="SUPFAM" id="SSF57933">
    <property type="entry name" value="TAZ domain"/>
    <property type="match status" value="2"/>
</dbReference>
<evidence type="ECO:0000256" key="8">
    <source>
        <dbReference type="ARBA" id="ARBA00022853"/>
    </source>
</evidence>
<dbReference type="SMART" id="SM00291">
    <property type="entry name" value="ZnF_ZZ"/>
    <property type="match status" value="2"/>
</dbReference>
<dbReference type="Pfam" id="PF02135">
    <property type="entry name" value="zf-TAZ"/>
    <property type="match status" value="2"/>
</dbReference>
<dbReference type="SUPFAM" id="SSF57850">
    <property type="entry name" value="RING/U-box"/>
    <property type="match status" value="2"/>
</dbReference>
<evidence type="ECO:0000259" key="18">
    <source>
        <dbReference type="PROSITE" id="PS50135"/>
    </source>
</evidence>
<dbReference type="PROSITE" id="PS50135">
    <property type="entry name" value="ZF_ZZ_2"/>
    <property type="match status" value="2"/>
</dbReference>
<sequence>MLLLFKTLSPSGDKEDLWKVVDTFEKNRTVDDDNLDSDASKQQKRNSKIKALLERKTMTSSGFSGFLDVSLCCRRGKKDQNKLNLKGGFDCAQGVGRQGQGSQAMSNGFNARNSSAACWKPWHKEDDANLRREVFSRILQMVQKRGLEKNLLEIAKDVETALYLDAASKEEYGDFQTLDFRLYSLMLRLRSSHKPIQQGAQPGSGFSRASAPACSNGGLISPGITTGVTLSRENTGTSFSFNVGGASLSTDFGSNMVSGHGSMPGQCFNQGQGALLGQYGLGGTGIAVPSQYGHSNTGTATAGSCMIPTPGLNLRSLGFSPKPVEPELTSGSMGASADILMPSDQHSQYIDEGICFQRHGLLGKEPALGDAGLPNSGKVAAKEGGIVNGSNVYVEALGLEQALAHSHHPHHARQQLLSNGLVGANVPAVSGDAAPAGGPFHASTLARRFGAGNLSSLASERPISAKEQQNLTVPESNYNHCPYDGGASTKSSTFLLLSQKQVADNQVVAKANCVVESGASALRSYAPPLGQFNRELSCREQAQHVNENQTGHLTKELCVEDQWHSQQALQSNAPVNPQSNHSEQACQASSADTGQSEVVSNGDGLMPKKVKNAGSLTSTQQVKRQQWLLIFLRHVSKCVDPGKCTVTHCAIGRESWKHLTKCQVYPCAYPRCSSLKWLLGHHQKCRNSKCIVCGPVRHYFSQQAAALRAELRRESNLQWDSPRKEPASVEVDSPPVKRAKVEILNPDVLKAPQQPFKSGSKSFHSKLSTSVKGSTSPITVAIDMEKQCLHRGTETFLLKVESPTESSLSAGSHSQGGTKFVIIDNLKMDSSVTDVGAITQEVRSVLHESEVSVTPAAVVSDVVPFKGSSDTVKPAKSKISGISFIESFSPEQIRQHISSLRKWIGQSKCKAEKNQAVERQMLASACSACGVENLYFDPIPIFCTQCGCRIKRNYIYHSTGAGENSFNFCGPCYSAIRDDVLEADGFKVQKSMLVKKKNDEQRVEGWVECDKCKKWQHQICVLFNARINKERSEYACPDCCIAEMERFERVPLLANSVPGAKDLPKTTLSDFLEERLASKLEDERVERSRALGKNVNEVPTAEGLVVRVISSVDKKLEIKPKFLELFQQEDYPKDFLYKSKMVMLFQKIEGVEVCLFGMYVQEFGSECPEPNHRWVYLSYLDSVKYFRPDVKTSKGEALRTYVYHEILIAYLDYCKKRGFSSCYIWACPPLKGDDYILYCHPEIQKTPKTDKLREWYLSMISKAKKEKIVVANKNLYDYFFTTGNDCKAKVSAARLPYFDGDYWPGAAEDILQQLEQEKDGYYSQRRGKMNKIIAKRTTKTSAQTELAGSQSKDFQLMTKLGQSIAAMKEDFIIVQMHHACSRCHLYIVSGARWTCERCSGNFQLCASCYEEHEKLEEENRHPAGKKEFHQLVLEEACDVAADTKDRDDMMESEFFDNRQAFLSLCQGNQYQYDTLRRAKHSSMMVLYHLHNPNAPAFITSCAICHSELEAGQGWRCKTCTDFDVCSACYSSGEVQRHPHKFTARAAAAELSTANTDLRKQRMLQLRMMLEVLVHASKCRDPSCQYAKCRNMKELFRHGNSCSKRAMGGCSICKRMWFLLTTHARACKESVCSVPRCTDIRKHLKRTQIQQDSRRRAAVNEMIRQRAAEAAGVQ</sequence>
<keyword evidence="4" id="KW-0808">Transferase</keyword>
<keyword evidence="6 15" id="KW-0863">Zinc-finger</keyword>
<dbReference type="Pfam" id="PF08214">
    <property type="entry name" value="HAT_KAT11"/>
    <property type="match status" value="1"/>
</dbReference>
<dbReference type="InterPro" id="IPR019786">
    <property type="entry name" value="Zinc_finger_PHD-type_CS"/>
</dbReference>
<dbReference type="SMART" id="SM01250">
    <property type="entry name" value="KAT11"/>
    <property type="match status" value="1"/>
</dbReference>
<evidence type="ECO:0000313" key="21">
    <source>
        <dbReference type="Proteomes" id="UP000886520"/>
    </source>
</evidence>
<dbReference type="GO" id="GO:0004402">
    <property type="term" value="F:histone acetyltransferase activity"/>
    <property type="evidence" value="ECO:0007669"/>
    <property type="project" value="InterPro"/>
</dbReference>
<dbReference type="GO" id="GO:0045944">
    <property type="term" value="P:positive regulation of transcription by RNA polymerase II"/>
    <property type="evidence" value="ECO:0007669"/>
    <property type="project" value="TreeGrafter"/>
</dbReference>
<evidence type="ECO:0000256" key="13">
    <source>
        <dbReference type="ARBA" id="ARBA00023315"/>
    </source>
</evidence>
<dbReference type="PROSITE" id="PS50134">
    <property type="entry name" value="ZF_TAZ"/>
    <property type="match status" value="2"/>
</dbReference>
<dbReference type="GO" id="GO:0003713">
    <property type="term" value="F:transcription coactivator activity"/>
    <property type="evidence" value="ECO:0007669"/>
    <property type="project" value="TreeGrafter"/>
</dbReference>
<comment type="caution">
    <text evidence="20">The sequence shown here is derived from an EMBL/GenBank/DDBJ whole genome shotgun (WGS) entry which is preliminary data.</text>
</comment>
<evidence type="ECO:0000256" key="1">
    <source>
        <dbReference type="ARBA" id="ARBA00002581"/>
    </source>
</evidence>
<dbReference type="InterPro" id="IPR043145">
    <property type="entry name" value="Znf_ZZ_sf"/>
</dbReference>
<dbReference type="Gene3D" id="3.30.60.90">
    <property type="match status" value="2"/>
</dbReference>
<dbReference type="OrthoDB" id="899at2759"/>
<dbReference type="InterPro" id="IPR011011">
    <property type="entry name" value="Znf_FYVE_PHD"/>
</dbReference>
<feature type="domain" description="TAZ-type" evidence="17">
    <location>
        <begin position="1556"/>
        <end position="1639"/>
    </location>
</feature>
<evidence type="ECO:0000256" key="12">
    <source>
        <dbReference type="ARBA" id="ARBA00023242"/>
    </source>
</evidence>
<comment type="catalytic activity">
    <reaction evidence="14">
        <text>L-lysyl-[protein] + acetyl-CoA = N(6)-acetyl-L-lysyl-[protein] + CoA + H(+)</text>
        <dbReference type="Rhea" id="RHEA:45948"/>
        <dbReference type="Rhea" id="RHEA-COMP:9752"/>
        <dbReference type="Rhea" id="RHEA-COMP:10731"/>
        <dbReference type="ChEBI" id="CHEBI:15378"/>
        <dbReference type="ChEBI" id="CHEBI:29969"/>
        <dbReference type="ChEBI" id="CHEBI:57287"/>
        <dbReference type="ChEBI" id="CHEBI:57288"/>
        <dbReference type="ChEBI" id="CHEBI:61930"/>
        <dbReference type="EC" id="2.3.1.48"/>
    </reaction>
</comment>
<keyword evidence="8" id="KW-0156">Chromatin regulator</keyword>
<dbReference type="InterPro" id="IPR019787">
    <property type="entry name" value="Znf_PHD-finger"/>
</dbReference>
<dbReference type="InterPro" id="IPR035898">
    <property type="entry name" value="TAZ_dom_sf"/>
</dbReference>
<dbReference type="Gene3D" id="1.20.1020.10">
    <property type="entry name" value="TAZ domain"/>
    <property type="match status" value="2"/>
</dbReference>
<dbReference type="EC" id="2.3.1.48" evidence="3"/>
<keyword evidence="7" id="KW-0862">Zinc</keyword>
<evidence type="ECO:0000256" key="10">
    <source>
        <dbReference type="ARBA" id="ARBA00023159"/>
    </source>
</evidence>
<evidence type="ECO:0000256" key="2">
    <source>
        <dbReference type="ARBA" id="ARBA00004123"/>
    </source>
</evidence>
<keyword evidence="21" id="KW-1185">Reference proteome</keyword>
<evidence type="ECO:0000313" key="20">
    <source>
        <dbReference type="EMBL" id="KAI5070580.1"/>
    </source>
</evidence>
<evidence type="ECO:0000256" key="7">
    <source>
        <dbReference type="ARBA" id="ARBA00022833"/>
    </source>
</evidence>
<comment type="function">
    <text evidence="1">Acetyltransferase enzyme. Acetylates histones, giving a specific tag for transcriptional activation.</text>
</comment>
<dbReference type="GO" id="GO:0008270">
    <property type="term" value="F:zinc ion binding"/>
    <property type="evidence" value="ECO:0007669"/>
    <property type="project" value="UniProtKB-KW"/>
</dbReference>
<dbReference type="PROSITE" id="PS01357">
    <property type="entry name" value="ZF_ZZ_1"/>
    <property type="match status" value="1"/>
</dbReference>
<dbReference type="PANTHER" id="PTHR13808">
    <property type="entry name" value="CBP/P300-RELATED"/>
    <property type="match status" value="1"/>
</dbReference>
<dbReference type="Gene3D" id="3.30.40.10">
    <property type="entry name" value="Zinc/RING finger domain, C3HC4 (zinc finger)"/>
    <property type="match status" value="1"/>
</dbReference>
<dbReference type="Pfam" id="PF00628">
    <property type="entry name" value="PHD"/>
    <property type="match status" value="1"/>
</dbReference>
<evidence type="ECO:0000256" key="14">
    <source>
        <dbReference type="ARBA" id="ARBA00048017"/>
    </source>
</evidence>
<evidence type="ECO:0000256" key="6">
    <source>
        <dbReference type="ARBA" id="ARBA00022771"/>
    </source>
</evidence>
<dbReference type="Pfam" id="PF00569">
    <property type="entry name" value="ZZ"/>
    <property type="match status" value="1"/>
</dbReference>
<evidence type="ECO:0000256" key="3">
    <source>
        <dbReference type="ARBA" id="ARBA00013184"/>
    </source>
</evidence>
<name>A0A9D4UMN4_ADICA</name>
<feature type="domain" description="ZZ-type" evidence="18">
    <location>
        <begin position="1375"/>
        <end position="1439"/>
    </location>
</feature>
<feature type="domain" description="ZZ-type" evidence="18">
    <location>
        <begin position="1496"/>
        <end position="1555"/>
    </location>
</feature>
<evidence type="ECO:0000256" key="9">
    <source>
        <dbReference type="ARBA" id="ARBA00023015"/>
    </source>
</evidence>
<reference evidence="20" key="1">
    <citation type="submission" date="2021-01" db="EMBL/GenBank/DDBJ databases">
        <title>Adiantum capillus-veneris genome.</title>
        <authorList>
            <person name="Fang Y."/>
            <person name="Liao Q."/>
        </authorList>
    </citation>
    <scope>NUCLEOTIDE SEQUENCE</scope>
    <source>
        <strain evidence="20">H3</strain>
        <tissue evidence="20">Leaf</tissue>
    </source>
</reference>
<dbReference type="GO" id="GO:0031490">
    <property type="term" value="F:chromatin DNA binding"/>
    <property type="evidence" value="ECO:0007669"/>
    <property type="project" value="TreeGrafter"/>
</dbReference>
<dbReference type="InterPro" id="IPR000197">
    <property type="entry name" value="Znf_TAZ"/>
</dbReference>
<dbReference type="EMBL" id="JABFUD020000014">
    <property type="protein sequence ID" value="KAI5070580.1"/>
    <property type="molecule type" value="Genomic_DNA"/>
</dbReference>
<organism evidence="20 21">
    <name type="scientific">Adiantum capillus-veneris</name>
    <name type="common">Maidenhair fern</name>
    <dbReference type="NCBI Taxonomy" id="13818"/>
    <lineage>
        <taxon>Eukaryota</taxon>
        <taxon>Viridiplantae</taxon>
        <taxon>Streptophyta</taxon>
        <taxon>Embryophyta</taxon>
        <taxon>Tracheophyta</taxon>
        <taxon>Polypodiopsida</taxon>
        <taxon>Polypodiidae</taxon>
        <taxon>Polypodiales</taxon>
        <taxon>Pteridineae</taxon>
        <taxon>Pteridaceae</taxon>
        <taxon>Vittarioideae</taxon>
        <taxon>Adiantum</taxon>
    </lineage>
</organism>
<dbReference type="GO" id="GO:0005634">
    <property type="term" value="C:nucleus"/>
    <property type="evidence" value="ECO:0007669"/>
    <property type="project" value="UniProtKB-SubCell"/>
</dbReference>
<dbReference type="InterPro" id="IPR013178">
    <property type="entry name" value="Histone_AcTrfase_Rtt109/CBP"/>
</dbReference>
<evidence type="ECO:0000256" key="4">
    <source>
        <dbReference type="ARBA" id="ARBA00022679"/>
    </source>
</evidence>
<dbReference type="GO" id="GO:0000123">
    <property type="term" value="C:histone acetyltransferase complex"/>
    <property type="evidence" value="ECO:0007669"/>
    <property type="project" value="TreeGrafter"/>
</dbReference>
<dbReference type="InterPro" id="IPR000433">
    <property type="entry name" value="Znf_ZZ"/>
</dbReference>
<evidence type="ECO:0000256" key="5">
    <source>
        <dbReference type="ARBA" id="ARBA00022723"/>
    </source>
</evidence>
<keyword evidence="5" id="KW-0479">Metal-binding</keyword>
<accession>A0A9D4UMN4</accession>
<feature type="region of interest" description="Disordered" evidence="16">
    <location>
        <begin position="569"/>
        <end position="611"/>
    </location>
</feature>
<evidence type="ECO:0000256" key="11">
    <source>
        <dbReference type="ARBA" id="ARBA00023163"/>
    </source>
</evidence>
<dbReference type="InterPro" id="IPR031162">
    <property type="entry name" value="CBP_P300_HAT"/>
</dbReference>
<dbReference type="PANTHER" id="PTHR13808:SF1">
    <property type="entry name" value="HISTONE ACETYLTRANSFERASE"/>
    <property type="match status" value="1"/>
</dbReference>
<keyword evidence="10" id="KW-0010">Activator</keyword>
<dbReference type="CDD" id="cd15614">
    <property type="entry name" value="PHD_HAC_like"/>
    <property type="match status" value="1"/>
</dbReference>
<dbReference type="SMART" id="SM00551">
    <property type="entry name" value="ZnF_TAZ"/>
    <property type="match status" value="2"/>
</dbReference>
<feature type="compositionally biased region" description="Polar residues" evidence="16">
    <location>
        <begin position="569"/>
        <end position="599"/>
    </location>
</feature>